<dbReference type="RefSeq" id="WP_406789765.1">
    <property type="nucleotide sequence ID" value="NZ_JBJIAA010000025.1"/>
</dbReference>
<gene>
    <name evidence="9" type="ORF">ACJDT4_22110</name>
</gene>
<evidence type="ECO:0000256" key="3">
    <source>
        <dbReference type="ARBA" id="ARBA00022679"/>
    </source>
</evidence>
<dbReference type="EMBL" id="JBJIAA010000025">
    <property type="protein sequence ID" value="MFL0253103.1"/>
    <property type="molecule type" value="Genomic_DNA"/>
</dbReference>
<feature type="domain" description="Glycosyltransferase 2-like" evidence="8">
    <location>
        <begin position="8"/>
        <end position="169"/>
    </location>
</feature>
<dbReference type="InterPro" id="IPR029044">
    <property type="entry name" value="Nucleotide-diphossugar_trans"/>
</dbReference>
<dbReference type="CDD" id="cd04187">
    <property type="entry name" value="DPM1_like_bac"/>
    <property type="match status" value="1"/>
</dbReference>
<comment type="caution">
    <text evidence="9">The sequence shown here is derived from an EMBL/GenBank/DDBJ whole genome shotgun (WGS) entry which is preliminary data.</text>
</comment>
<accession>A0ABW8TNR0</accession>
<comment type="subcellular location">
    <subcellularLocation>
        <location evidence="1">Membrane</location>
        <topology evidence="1">Multi-pass membrane protein</topology>
    </subcellularLocation>
</comment>
<evidence type="ECO:0000259" key="8">
    <source>
        <dbReference type="Pfam" id="PF00535"/>
    </source>
</evidence>
<dbReference type="PANTHER" id="PTHR48090">
    <property type="entry name" value="UNDECAPRENYL-PHOSPHATE 4-DEOXY-4-FORMAMIDO-L-ARABINOSE TRANSFERASE-RELATED"/>
    <property type="match status" value="1"/>
</dbReference>
<feature type="transmembrane region" description="Helical" evidence="7">
    <location>
        <begin position="265"/>
        <end position="290"/>
    </location>
</feature>
<protein>
    <submittedName>
        <fullName evidence="9">Glycosyltransferase family 2 protein</fullName>
        <ecNumber evidence="9">2.4.-.-</ecNumber>
    </submittedName>
</protein>
<evidence type="ECO:0000256" key="1">
    <source>
        <dbReference type="ARBA" id="ARBA00004141"/>
    </source>
</evidence>
<sequence>MKGKIIYSIVVPLYNEEAVIEESYKRLKVVMEASKENYEIIFVNDGSFDKTRYMVEAMCKKDEHIKLINFSRNFGHQAAITAGMKEAAGKAIVVIDADLQDPPEVILEMIKKWKQGYEVVYGRRSKREGESFFKKFTAKIFYRLLRRMTSIDIPVDAGDFRLIDRKVCDALNSLPEKNRYVRGLVSWVGYKQTFVEFKRQERFAGESKYPLRKMIKLAFDGITAFSYTPMTVVGGLGGVIFSVGLISTLYILIKNLLLHSHVLSLSLIMAVNFIMFGLMFISIGIIGQYIGRVSDEAKNRPLYIIDSKIKGEDKMKEYEVEENLKNDEVS</sequence>
<dbReference type="InterPro" id="IPR001173">
    <property type="entry name" value="Glyco_trans_2-like"/>
</dbReference>
<dbReference type="SUPFAM" id="SSF53448">
    <property type="entry name" value="Nucleotide-diphospho-sugar transferases"/>
    <property type="match status" value="1"/>
</dbReference>
<keyword evidence="5 7" id="KW-1133">Transmembrane helix</keyword>
<organism evidence="9 10">
    <name type="scientific">Clostridium neuense</name>
    <dbReference type="NCBI Taxonomy" id="1728934"/>
    <lineage>
        <taxon>Bacteria</taxon>
        <taxon>Bacillati</taxon>
        <taxon>Bacillota</taxon>
        <taxon>Clostridia</taxon>
        <taxon>Eubacteriales</taxon>
        <taxon>Clostridiaceae</taxon>
        <taxon>Clostridium</taxon>
    </lineage>
</organism>
<keyword evidence="10" id="KW-1185">Reference proteome</keyword>
<reference evidence="9 10" key="1">
    <citation type="submission" date="2024-11" db="EMBL/GenBank/DDBJ databases">
        <authorList>
            <person name="Heng Y.C."/>
            <person name="Lim A.C.H."/>
            <person name="Lee J.K.Y."/>
            <person name="Kittelmann S."/>
        </authorList>
    </citation>
    <scope>NUCLEOTIDE SEQUENCE [LARGE SCALE GENOMIC DNA]</scope>
    <source>
        <strain evidence="9 10">WILCCON 0114</strain>
    </source>
</reference>
<evidence type="ECO:0000256" key="2">
    <source>
        <dbReference type="ARBA" id="ARBA00022676"/>
    </source>
</evidence>
<dbReference type="EC" id="2.4.-.-" evidence="9"/>
<dbReference type="Gene3D" id="3.90.550.10">
    <property type="entry name" value="Spore Coat Polysaccharide Biosynthesis Protein SpsA, Chain A"/>
    <property type="match status" value="1"/>
</dbReference>
<dbReference type="PANTHER" id="PTHR48090:SF1">
    <property type="entry name" value="PROPHAGE BACTOPRENOL GLUCOSYL TRANSFERASE HOMOLOG"/>
    <property type="match status" value="1"/>
</dbReference>
<evidence type="ECO:0000313" key="10">
    <source>
        <dbReference type="Proteomes" id="UP001623592"/>
    </source>
</evidence>
<keyword evidence="6 7" id="KW-0472">Membrane</keyword>
<keyword evidence="3 9" id="KW-0808">Transferase</keyword>
<proteinExistence type="predicted"/>
<dbReference type="GO" id="GO:0016757">
    <property type="term" value="F:glycosyltransferase activity"/>
    <property type="evidence" value="ECO:0007669"/>
    <property type="project" value="UniProtKB-KW"/>
</dbReference>
<dbReference type="Pfam" id="PF00535">
    <property type="entry name" value="Glycos_transf_2"/>
    <property type="match status" value="1"/>
</dbReference>
<dbReference type="InterPro" id="IPR050256">
    <property type="entry name" value="Glycosyltransferase_2"/>
</dbReference>
<feature type="transmembrane region" description="Helical" evidence="7">
    <location>
        <begin position="232"/>
        <end position="253"/>
    </location>
</feature>
<evidence type="ECO:0000256" key="6">
    <source>
        <dbReference type="ARBA" id="ARBA00023136"/>
    </source>
</evidence>
<evidence type="ECO:0000256" key="4">
    <source>
        <dbReference type="ARBA" id="ARBA00022692"/>
    </source>
</evidence>
<evidence type="ECO:0000256" key="7">
    <source>
        <dbReference type="SAM" id="Phobius"/>
    </source>
</evidence>
<keyword evidence="4 7" id="KW-0812">Transmembrane</keyword>
<evidence type="ECO:0000256" key="5">
    <source>
        <dbReference type="ARBA" id="ARBA00022989"/>
    </source>
</evidence>
<evidence type="ECO:0000313" key="9">
    <source>
        <dbReference type="EMBL" id="MFL0253103.1"/>
    </source>
</evidence>
<dbReference type="Proteomes" id="UP001623592">
    <property type="component" value="Unassembled WGS sequence"/>
</dbReference>
<keyword evidence="2 9" id="KW-0328">Glycosyltransferase</keyword>
<name>A0ABW8TNR0_9CLOT</name>